<evidence type="ECO:0000256" key="4">
    <source>
        <dbReference type="SAM" id="MobiDB-lite"/>
    </source>
</evidence>
<comment type="caution">
    <text evidence="5">The sequence shown here is derived from an EMBL/GenBank/DDBJ whole genome shotgun (WGS) entry which is preliminary data.</text>
</comment>
<dbReference type="GO" id="GO:0003677">
    <property type="term" value="F:DNA binding"/>
    <property type="evidence" value="ECO:0007669"/>
    <property type="project" value="UniProtKB-KW"/>
</dbReference>
<comment type="similarity">
    <text evidence="3">Belongs to the bacterial histone-like protein family.</text>
</comment>
<feature type="compositionally biased region" description="Low complexity" evidence="4">
    <location>
        <begin position="90"/>
        <end position="100"/>
    </location>
</feature>
<protein>
    <submittedName>
        <fullName evidence="5">HU family DNA-binding protein</fullName>
    </submittedName>
</protein>
<keyword evidence="6" id="KW-1185">Reference proteome</keyword>
<dbReference type="PANTHER" id="PTHR33175:SF3">
    <property type="entry name" value="DNA-BINDING PROTEIN HU-BETA"/>
    <property type="match status" value="1"/>
</dbReference>
<evidence type="ECO:0000256" key="2">
    <source>
        <dbReference type="ARBA" id="ARBA00023125"/>
    </source>
</evidence>
<keyword evidence="2 5" id="KW-0238">DNA-binding</keyword>
<dbReference type="GO" id="GO:0005829">
    <property type="term" value="C:cytosol"/>
    <property type="evidence" value="ECO:0007669"/>
    <property type="project" value="TreeGrafter"/>
</dbReference>
<evidence type="ECO:0000313" key="5">
    <source>
        <dbReference type="EMBL" id="MBD8078365.1"/>
    </source>
</evidence>
<name>A0A927G7Y1_9MICO</name>
<dbReference type="PANTHER" id="PTHR33175">
    <property type="entry name" value="DNA-BINDING PROTEIN HU"/>
    <property type="match status" value="1"/>
</dbReference>
<dbReference type="InterPro" id="IPR010992">
    <property type="entry name" value="IHF-like_DNA-bd_dom_sf"/>
</dbReference>
<dbReference type="InterPro" id="IPR000119">
    <property type="entry name" value="Hist_DNA-bd"/>
</dbReference>
<keyword evidence="1" id="KW-0226">DNA condensation</keyword>
<evidence type="ECO:0000313" key="6">
    <source>
        <dbReference type="Proteomes" id="UP000610846"/>
    </source>
</evidence>
<proteinExistence type="inferred from homology"/>
<dbReference type="CDD" id="cd13831">
    <property type="entry name" value="HU"/>
    <property type="match status" value="1"/>
</dbReference>
<dbReference type="EMBL" id="JACYHB010000003">
    <property type="protein sequence ID" value="MBD8078365.1"/>
    <property type="molecule type" value="Genomic_DNA"/>
</dbReference>
<dbReference type="InterPro" id="IPR020816">
    <property type="entry name" value="Histone-like_DNA-bd_CS"/>
</dbReference>
<evidence type="ECO:0000256" key="1">
    <source>
        <dbReference type="ARBA" id="ARBA00023067"/>
    </source>
</evidence>
<feature type="compositionally biased region" description="Basic residues" evidence="4">
    <location>
        <begin position="145"/>
        <end position="160"/>
    </location>
</feature>
<dbReference type="AlphaFoldDB" id="A0A927G7Y1"/>
<dbReference type="PROSITE" id="PS00045">
    <property type="entry name" value="HISTONE_LIKE"/>
    <property type="match status" value="1"/>
</dbReference>
<sequence>MNKAELVQAVAARAGSSPAEARRHVDAVFEEIVTGVADGERVSILGFGTFDSATRASRTARNPQTGAAIDVPAATVPRFRIGAGFKSRVAGTSAVAAAPASRKRSAEPTAPTGPDKKAKKAKKSGSKPSGKSSKAATKPPEKSGKKAKSSKKKSGKKSKK</sequence>
<dbReference type="Proteomes" id="UP000610846">
    <property type="component" value="Unassembled WGS sequence"/>
</dbReference>
<reference evidence="5" key="1">
    <citation type="journal article" date="2018" name="Curr. Microbiol.">
        <title>Cellulosimicrobium arenosum sp. nov., Isolated from Marine Sediment Sand.</title>
        <authorList>
            <person name="Oh M."/>
            <person name="Kim J.H."/>
            <person name="Yoon J.H."/>
            <person name="Schumann P."/>
            <person name="Kim W."/>
        </authorList>
    </citation>
    <scope>NUCLEOTIDE SEQUENCE</scope>
    <source>
        <strain evidence="5">KCTC 49039</strain>
    </source>
</reference>
<dbReference type="GO" id="GO:0030527">
    <property type="term" value="F:structural constituent of chromatin"/>
    <property type="evidence" value="ECO:0007669"/>
    <property type="project" value="InterPro"/>
</dbReference>
<reference evidence="5" key="2">
    <citation type="submission" date="2020-09" db="EMBL/GenBank/DDBJ databases">
        <authorList>
            <person name="Yu Y."/>
        </authorList>
    </citation>
    <scope>NUCLEOTIDE SEQUENCE</scope>
    <source>
        <strain evidence="5">KCTC 49039</strain>
    </source>
</reference>
<organism evidence="5 6">
    <name type="scientific">Cellulosimicrobium arenosum</name>
    <dbReference type="NCBI Taxonomy" id="2708133"/>
    <lineage>
        <taxon>Bacteria</taxon>
        <taxon>Bacillati</taxon>
        <taxon>Actinomycetota</taxon>
        <taxon>Actinomycetes</taxon>
        <taxon>Micrococcales</taxon>
        <taxon>Promicromonosporaceae</taxon>
        <taxon>Cellulosimicrobium</taxon>
    </lineage>
</organism>
<evidence type="ECO:0000256" key="3">
    <source>
        <dbReference type="RuleBase" id="RU003939"/>
    </source>
</evidence>
<feature type="compositionally biased region" description="Low complexity" evidence="4">
    <location>
        <begin position="126"/>
        <end position="138"/>
    </location>
</feature>
<feature type="region of interest" description="Disordered" evidence="4">
    <location>
        <begin position="90"/>
        <end position="160"/>
    </location>
</feature>
<dbReference type="Gene3D" id="4.10.520.10">
    <property type="entry name" value="IHF-like DNA-binding proteins"/>
    <property type="match status" value="1"/>
</dbReference>
<dbReference type="PRINTS" id="PR01727">
    <property type="entry name" value="DNABINDINGHU"/>
</dbReference>
<dbReference type="SUPFAM" id="SSF47729">
    <property type="entry name" value="IHF-like DNA-binding proteins"/>
    <property type="match status" value="1"/>
</dbReference>
<dbReference type="SMART" id="SM00411">
    <property type="entry name" value="BHL"/>
    <property type="match status" value="1"/>
</dbReference>
<gene>
    <name evidence="5" type="ORF">IF651_04745</name>
</gene>
<dbReference type="Pfam" id="PF00216">
    <property type="entry name" value="Bac_DNA_binding"/>
    <property type="match status" value="1"/>
</dbReference>
<dbReference type="GO" id="GO:0030261">
    <property type="term" value="P:chromosome condensation"/>
    <property type="evidence" value="ECO:0007669"/>
    <property type="project" value="UniProtKB-KW"/>
</dbReference>
<accession>A0A927G7Y1</accession>